<reference evidence="1" key="1">
    <citation type="submission" date="2025-03" db="EMBL/GenBank/DDBJ databases">
        <authorList>
            <consortium name="ELIXIR-Norway"/>
            <consortium name="Elixir Norway"/>
        </authorList>
    </citation>
    <scope>NUCLEOTIDE SEQUENCE</scope>
</reference>
<evidence type="ECO:0000313" key="1">
    <source>
        <dbReference type="EMBL" id="CAM9219039.1"/>
    </source>
</evidence>
<protein>
    <submittedName>
        <fullName evidence="1">Uncharacterized protein</fullName>
    </submittedName>
</protein>
<sequence length="192" mass="20271">MVIPLKCTIIPLKCILIPMYTLTVYNVTEDAAKSENRIKVSKCQPHPVHPPVLTLLSITGSDQSLSPAPKHRPRRTHALSTPRARASSAHRTFPPYDHVSSVASALGRVLAWGQAREASTNIDFGGGGLKVRGFRARTPRTPGFCGEEAEGSGRGGLGVRLQALPSGAGGGGGPWGARLGPAVRRTPSRGRS</sequence>
<evidence type="ECO:0000313" key="2">
    <source>
        <dbReference type="Proteomes" id="UP001162501"/>
    </source>
</evidence>
<proteinExistence type="predicted"/>
<name>A0ACB1KHG9_RANTA</name>
<accession>A0ACB1KHG9</accession>
<organism evidence="1 2">
    <name type="scientific">Rangifer tarandus platyrhynchus</name>
    <name type="common">Svalbard reindeer</name>
    <dbReference type="NCBI Taxonomy" id="3082113"/>
    <lineage>
        <taxon>Eukaryota</taxon>
        <taxon>Metazoa</taxon>
        <taxon>Chordata</taxon>
        <taxon>Craniata</taxon>
        <taxon>Vertebrata</taxon>
        <taxon>Euteleostomi</taxon>
        <taxon>Mammalia</taxon>
        <taxon>Eutheria</taxon>
        <taxon>Laurasiatheria</taxon>
        <taxon>Artiodactyla</taxon>
        <taxon>Ruminantia</taxon>
        <taxon>Pecora</taxon>
        <taxon>Cervidae</taxon>
        <taxon>Odocoileinae</taxon>
        <taxon>Rangifer</taxon>
    </lineage>
</organism>
<dbReference type="Proteomes" id="UP001162501">
    <property type="component" value="Unassembled WGS sequence"/>
</dbReference>
<gene>
    <name evidence="1" type="ORF">MRATA1EN22A_LOCUS30033</name>
</gene>
<comment type="caution">
    <text evidence="1">The sequence shown here is derived from an EMBL/GenBank/DDBJ whole genome shotgun (WGS) entry which is preliminary data.</text>
</comment>
<dbReference type="EMBL" id="CATOBB020001003">
    <property type="protein sequence ID" value="CAM9219039.1"/>
    <property type="molecule type" value="Genomic_DNA"/>
</dbReference>